<keyword evidence="1" id="KW-0812">Transmembrane</keyword>
<evidence type="ECO:0008006" key="4">
    <source>
        <dbReference type="Google" id="ProtNLM"/>
    </source>
</evidence>
<gene>
    <name evidence="2" type="ORF">BKA59DRAFT_106798</name>
</gene>
<evidence type="ECO:0000313" key="2">
    <source>
        <dbReference type="EMBL" id="KAH7257383.1"/>
    </source>
</evidence>
<keyword evidence="1" id="KW-0472">Membrane</keyword>
<comment type="caution">
    <text evidence="2">The sequence shown here is derived from an EMBL/GenBank/DDBJ whole genome shotgun (WGS) entry which is preliminary data.</text>
</comment>
<feature type="transmembrane region" description="Helical" evidence="1">
    <location>
        <begin position="75"/>
        <end position="93"/>
    </location>
</feature>
<sequence length="157" mass="17152">MSIYSSDPFQLSGRESSQHVSLVQLSVDLAELLPASGSAWVMSEFTHQMYSATRLADKTWPQTTGSESLVRLSQWQVLTACIIYGCSVASFLHRRRLRDSNVPPIFTVCVALGVLVGKCTGAGIDYIMLVHASWATCLAMIACIACPHIQSRLSKQS</sequence>
<keyword evidence="3" id="KW-1185">Reference proteome</keyword>
<organism evidence="2 3">
    <name type="scientific">Fusarium tricinctum</name>
    <dbReference type="NCBI Taxonomy" id="61284"/>
    <lineage>
        <taxon>Eukaryota</taxon>
        <taxon>Fungi</taxon>
        <taxon>Dikarya</taxon>
        <taxon>Ascomycota</taxon>
        <taxon>Pezizomycotina</taxon>
        <taxon>Sordariomycetes</taxon>
        <taxon>Hypocreomycetidae</taxon>
        <taxon>Hypocreales</taxon>
        <taxon>Nectriaceae</taxon>
        <taxon>Fusarium</taxon>
        <taxon>Fusarium tricinctum species complex</taxon>
    </lineage>
</organism>
<dbReference type="AlphaFoldDB" id="A0A8K0S8R3"/>
<dbReference type="EMBL" id="JAGPXF010000002">
    <property type="protein sequence ID" value="KAH7257383.1"/>
    <property type="molecule type" value="Genomic_DNA"/>
</dbReference>
<protein>
    <recommendedName>
        <fullName evidence="4">Transmembrane protein</fullName>
    </recommendedName>
</protein>
<feature type="transmembrane region" description="Helical" evidence="1">
    <location>
        <begin position="130"/>
        <end position="149"/>
    </location>
</feature>
<evidence type="ECO:0000313" key="3">
    <source>
        <dbReference type="Proteomes" id="UP000813427"/>
    </source>
</evidence>
<evidence type="ECO:0000256" key="1">
    <source>
        <dbReference type="SAM" id="Phobius"/>
    </source>
</evidence>
<keyword evidence="1" id="KW-1133">Transmembrane helix</keyword>
<feature type="transmembrane region" description="Helical" evidence="1">
    <location>
        <begin position="105"/>
        <end position="124"/>
    </location>
</feature>
<dbReference type="OrthoDB" id="4768569at2759"/>
<dbReference type="Proteomes" id="UP000813427">
    <property type="component" value="Unassembled WGS sequence"/>
</dbReference>
<reference evidence="2" key="1">
    <citation type="journal article" date="2021" name="Nat. Commun.">
        <title>Genetic determinants of endophytism in the Arabidopsis root mycobiome.</title>
        <authorList>
            <person name="Mesny F."/>
            <person name="Miyauchi S."/>
            <person name="Thiergart T."/>
            <person name="Pickel B."/>
            <person name="Atanasova L."/>
            <person name="Karlsson M."/>
            <person name="Huettel B."/>
            <person name="Barry K.W."/>
            <person name="Haridas S."/>
            <person name="Chen C."/>
            <person name="Bauer D."/>
            <person name="Andreopoulos W."/>
            <person name="Pangilinan J."/>
            <person name="LaButti K."/>
            <person name="Riley R."/>
            <person name="Lipzen A."/>
            <person name="Clum A."/>
            <person name="Drula E."/>
            <person name="Henrissat B."/>
            <person name="Kohler A."/>
            <person name="Grigoriev I.V."/>
            <person name="Martin F.M."/>
            <person name="Hacquard S."/>
        </authorList>
    </citation>
    <scope>NUCLEOTIDE SEQUENCE</scope>
    <source>
        <strain evidence="2">MPI-SDFR-AT-0068</strain>
    </source>
</reference>
<name>A0A8K0S8R3_9HYPO</name>
<proteinExistence type="predicted"/>
<accession>A0A8K0S8R3</accession>